<dbReference type="InterPro" id="IPR036390">
    <property type="entry name" value="WH_DNA-bd_sf"/>
</dbReference>
<dbReference type="GO" id="GO:0006508">
    <property type="term" value="P:proteolysis"/>
    <property type="evidence" value="ECO:0007669"/>
    <property type="project" value="InterPro"/>
</dbReference>
<comment type="caution">
    <text evidence="2">The sequence shown here is derived from an EMBL/GenBank/DDBJ whole genome shotgun (WGS) entry which is preliminary data.</text>
</comment>
<accession>A0A420ERP1</accession>
<dbReference type="GO" id="GO:0004252">
    <property type="term" value="F:serine-type endopeptidase activity"/>
    <property type="evidence" value="ECO:0007669"/>
    <property type="project" value="InterPro"/>
</dbReference>
<proteinExistence type="predicted"/>
<evidence type="ECO:0000313" key="2">
    <source>
        <dbReference type="EMBL" id="RKF23349.1"/>
    </source>
</evidence>
<evidence type="ECO:0000313" key="3">
    <source>
        <dbReference type="Proteomes" id="UP000284395"/>
    </source>
</evidence>
<dbReference type="Proteomes" id="UP000284395">
    <property type="component" value="Unassembled WGS sequence"/>
</dbReference>
<dbReference type="InterPro" id="IPR006199">
    <property type="entry name" value="LexA_DNA-bd_dom"/>
</dbReference>
<dbReference type="Pfam" id="PF01726">
    <property type="entry name" value="LexA_DNA_bind"/>
    <property type="match status" value="1"/>
</dbReference>
<evidence type="ECO:0000259" key="1">
    <source>
        <dbReference type="Pfam" id="PF01726"/>
    </source>
</evidence>
<keyword evidence="3" id="KW-1185">Reference proteome</keyword>
<gene>
    <name evidence="2" type="ORF">D6851_02435</name>
</gene>
<dbReference type="RefSeq" id="WP_120323253.1">
    <property type="nucleotide sequence ID" value="NZ_RAPF01000001.1"/>
</dbReference>
<dbReference type="EMBL" id="RAPF01000001">
    <property type="protein sequence ID" value="RKF23349.1"/>
    <property type="molecule type" value="Genomic_DNA"/>
</dbReference>
<dbReference type="OrthoDB" id="8266124at2"/>
<name>A0A420ERP1_9SPHN</name>
<dbReference type="SUPFAM" id="SSF46785">
    <property type="entry name" value="Winged helix' DNA-binding domain"/>
    <property type="match status" value="1"/>
</dbReference>
<protein>
    <recommendedName>
        <fullName evidence="1">LexA repressor DNA-binding domain-containing protein</fullName>
    </recommendedName>
</protein>
<sequence length="104" mass="11444">MLSPAQKASREQRVLTYIAGYCEAHGSMPPSWQEIADACGLHRRASVGPILDQLEQQGHIRRLPMRKRAIALCHPVAIPRAPATGEPLYFIQPSCGAEKREDAA</sequence>
<dbReference type="AlphaFoldDB" id="A0A420ERP1"/>
<dbReference type="Gene3D" id="1.10.10.10">
    <property type="entry name" value="Winged helix-like DNA-binding domain superfamily/Winged helix DNA-binding domain"/>
    <property type="match status" value="1"/>
</dbReference>
<organism evidence="2 3">
    <name type="scientific">Altericroceibacterium spongiae</name>
    <dbReference type="NCBI Taxonomy" id="2320269"/>
    <lineage>
        <taxon>Bacteria</taxon>
        <taxon>Pseudomonadati</taxon>
        <taxon>Pseudomonadota</taxon>
        <taxon>Alphaproteobacteria</taxon>
        <taxon>Sphingomonadales</taxon>
        <taxon>Erythrobacteraceae</taxon>
        <taxon>Altericroceibacterium</taxon>
    </lineage>
</organism>
<reference evidence="2 3" key="1">
    <citation type="submission" date="2018-09" db="EMBL/GenBank/DDBJ databases">
        <title>Altererythrobacter spongiae sp. nov., isolated from a marine sponge.</title>
        <authorList>
            <person name="Zhuang L."/>
            <person name="Luo L."/>
        </authorList>
    </citation>
    <scope>NUCLEOTIDE SEQUENCE [LARGE SCALE GENOMIC DNA]</scope>
    <source>
        <strain evidence="2 3">HN-Y73</strain>
    </source>
</reference>
<dbReference type="InterPro" id="IPR036388">
    <property type="entry name" value="WH-like_DNA-bd_sf"/>
</dbReference>
<feature type="domain" description="LexA repressor DNA-binding" evidence="1">
    <location>
        <begin position="9"/>
        <end position="69"/>
    </location>
</feature>